<protein>
    <submittedName>
        <fullName evidence="1">Uncharacterized protein</fullName>
    </submittedName>
</protein>
<evidence type="ECO:0000313" key="1">
    <source>
        <dbReference type="EMBL" id="AWK89322.1"/>
    </source>
</evidence>
<evidence type="ECO:0000313" key="2">
    <source>
        <dbReference type="Proteomes" id="UP000245629"/>
    </source>
</evidence>
<dbReference type="KEGG" id="azz:DEW08_25070"/>
<dbReference type="EMBL" id="CP029357">
    <property type="protein sequence ID" value="AWK89322.1"/>
    <property type="molecule type" value="Genomic_DNA"/>
</dbReference>
<gene>
    <name evidence="1" type="ORF">DEW08_25070</name>
</gene>
<dbReference type="AlphaFoldDB" id="A0A2S2CXS5"/>
<dbReference type="Proteomes" id="UP000245629">
    <property type="component" value="Plasmid unnamed2"/>
</dbReference>
<keyword evidence="2" id="KW-1185">Reference proteome</keyword>
<geneLocation type="plasmid" evidence="1 2">
    <name>unnamed2</name>
</geneLocation>
<organism evidence="1 2">
    <name type="scientific">Azospirillum thermophilum</name>
    <dbReference type="NCBI Taxonomy" id="2202148"/>
    <lineage>
        <taxon>Bacteria</taxon>
        <taxon>Pseudomonadati</taxon>
        <taxon>Pseudomonadota</taxon>
        <taxon>Alphaproteobacteria</taxon>
        <taxon>Rhodospirillales</taxon>
        <taxon>Azospirillaceae</taxon>
        <taxon>Azospirillum</taxon>
    </lineage>
</organism>
<dbReference type="RefSeq" id="WP_109332495.1">
    <property type="nucleotide sequence ID" value="NZ_CP029357.1"/>
</dbReference>
<proteinExistence type="predicted"/>
<keyword evidence="1" id="KW-0614">Plasmid</keyword>
<reference evidence="2" key="1">
    <citation type="submission" date="2018-05" db="EMBL/GenBank/DDBJ databases">
        <title>Azospirillum thermophila sp. nov., a novel isolated from hot spring.</title>
        <authorList>
            <person name="Zhao Z."/>
        </authorList>
    </citation>
    <scope>NUCLEOTIDE SEQUENCE [LARGE SCALE GENOMIC DNA]</scope>
    <source>
        <strain evidence="2">CFH 70021</strain>
        <plasmid evidence="2">unnamed2</plasmid>
    </source>
</reference>
<sequence>MEAHRLVFEFRKEDVPVPAKSVLEQATGKPAAWPARYNRPATAMLAVRHGASANLSGCAGRGDRVLNSGAGSAMIPAIMMIARTDIRLFQRAGRMLAGTPAPDFGA</sequence>
<accession>A0A2S2CXS5</accession>
<name>A0A2S2CXS5_9PROT</name>